<evidence type="ECO:0000313" key="3">
    <source>
        <dbReference type="Proteomes" id="UP001302676"/>
    </source>
</evidence>
<dbReference type="RefSeq" id="XP_062637213.1">
    <property type="nucleotide sequence ID" value="XM_062780634.1"/>
</dbReference>
<dbReference type="GeneID" id="87817247"/>
<reference evidence="2" key="2">
    <citation type="submission" date="2023-05" db="EMBL/GenBank/DDBJ databases">
        <authorList>
            <consortium name="Lawrence Berkeley National Laboratory"/>
            <person name="Steindorff A."/>
            <person name="Hensen N."/>
            <person name="Bonometti L."/>
            <person name="Westerberg I."/>
            <person name="Brannstrom I.O."/>
            <person name="Guillou S."/>
            <person name="Cros-Aarteil S."/>
            <person name="Calhoun S."/>
            <person name="Haridas S."/>
            <person name="Kuo A."/>
            <person name="Mondo S."/>
            <person name="Pangilinan J."/>
            <person name="Riley R."/>
            <person name="Labutti K."/>
            <person name="Andreopoulos B."/>
            <person name="Lipzen A."/>
            <person name="Chen C."/>
            <person name="Yanf M."/>
            <person name="Daum C."/>
            <person name="Ng V."/>
            <person name="Clum A."/>
            <person name="Ohm R."/>
            <person name="Martin F."/>
            <person name="Silar P."/>
            <person name="Natvig D."/>
            <person name="Lalanne C."/>
            <person name="Gautier V."/>
            <person name="Ament-Velasquez S.L."/>
            <person name="Kruys A."/>
            <person name="Hutchinson M.I."/>
            <person name="Powell A.J."/>
            <person name="Barry K."/>
            <person name="Miller A.N."/>
            <person name="Grigoriev I.V."/>
            <person name="Debuchy R."/>
            <person name="Gladieux P."/>
            <person name="Thoren M.H."/>
            <person name="Johannesson H."/>
        </authorList>
    </citation>
    <scope>NUCLEOTIDE SEQUENCE</scope>
    <source>
        <strain evidence="2">CBS 141.50</strain>
    </source>
</reference>
<feature type="compositionally biased region" description="Basic and acidic residues" evidence="1">
    <location>
        <begin position="76"/>
        <end position="88"/>
    </location>
</feature>
<keyword evidence="3" id="KW-1185">Reference proteome</keyword>
<proteinExistence type="predicted"/>
<accession>A0AAN6ZMF0</accession>
<organism evidence="2 3">
    <name type="scientific">Dichotomopilus funicola</name>
    <dbReference type="NCBI Taxonomy" id="1934379"/>
    <lineage>
        <taxon>Eukaryota</taxon>
        <taxon>Fungi</taxon>
        <taxon>Dikarya</taxon>
        <taxon>Ascomycota</taxon>
        <taxon>Pezizomycotina</taxon>
        <taxon>Sordariomycetes</taxon>
        <taxon>Sordariomycetidae</taxon>
        <taxon>Sordariales</taxon>
        <taxon>Chaetomiaceae</taxon>
        <taxon>Dichotomopilus</taxon>
    </lineage>
</organism>
<protein>
    <submittedName>
        <fullName evidence="2">Uncharacterized protein</fullName>
    </submittedName>
</protein>
<dbReference type="Proteomes" id="UP001302676">
    <property type="component" value="Unassembled WGS sequence"/>
</dbReference>
<feature type="compositionally biased region" description="Basic and acidic residues" evidence="1">
    <location>
        <begin position="626"/>
        <end position="643"/>
    </location>
</feature>
<evidence type="ECO:0000256" key="1">
    <source>
        <dbReference type="SAM" id="MobiDB-lite"/>
    </source>
</evidence>
<feature type="region of interest" description="Disordered" evidence="1">
    <location>
        <begin position="76"/>
        <end position="166"/>
    </location>
</feature>
<sequence>MDHFNATVKDGKLVKTRRGMQVSRQRFNGMSFVNASPHDVNAVGSGQPTPWGVPGASGPSQQQEIRFIEEEHGGDHHFQPEATQRRNIDSSGQLPSTAAHGARRRRKATVNKGKSPTDTTPKLNTPPHQPSPPPFGELSSQLGRPPFGRGEPQPNTNAASASPVEGVPRRLQAEPALIDDSRFHGYSSSGSRTMYPYEDLITYNPSRGADMYSMIAGDRAAQHCVFMCGAMVESVEMERPEPEDLTYHISSVCAILNQKLGRQQNAVDAVTLLCISKLACLGCFVGRLDHWHLHMSGLRKVLDLHGGLAGLPPWLLASMYKADLRGATALASTPYLPFIRQQQYTSLLPTEFQEHQSPSPAHSLSTLLNPFHIHPDVIDALSALADLTSAIYLARRPRQRYQQFQQQQQPSQPSQTSNPPAPLLFDPHVFTEEWQRITHVLLTRPRPLRAAPTIADWRSGMGMNPYSTETRVWNQGRGSQTQGGFGLQMEMEIETGVTESGVTKKEDGPIGGEGDRERVTGAEAEMGGYGGNHRLVPSVPIIPFREEEEGDIGEDEMEEHTRRRKSPGHERVSPLEPALRIAALLHLKELLPDWPRNSGGYAVMLALLRYHLEEVLQWYGTSGRAARSDRGTGDGNGKGEGRRSTGSGHPGPEVKEEEQDITEVLGLRMFTSHRDDLDGHRGDDNDANLDFDGDEDRSDNSNESTIPPPDQHNLAFIRPILLFLALVGSTVSSHADINEGRIATGDRYPQEIYRDCLTGVLGLKGPDEVDILVGRDGHGDGDEGAEDNWALVKMFRLEMVFNAGEVHGEREHWERGAMLRRIVAGTVGI</sequence>
<gene>
    <name evidence="2" type="ORF">C8A04DRAFT_28409</name>
</gene>
<dbReference type="AlphaFoldDB" id="A0AAN6ZMF0"/>
<name>A0AAN6ZMF0_9PEZI</name>
<feature type="compositionally biased region" description="Acidic residues" evidence="1">
    <location>
        <begin position="685"/>
        <end position="697"/>
    </location>
</feature>
<reference evidence="2" key="1">
    <citation type="journal article" date="2023" name="Mol. Phylogenet. Evol.">
        <title>Genome-scale phylogeny and comparative genomics of the fungal order Sordariales.</title>
        <authorList>
            <person name="Hensen N."/>
            <person name="Bonometti L."/>
            <person name="Westerberg I."/>
            <person name="Brannstrom I.O."/>
            <person name="Guillou S."/>
            <person name="Cros-Aarteil S."/>
            <person name="Calhoun S."/>
            <person name="Haridas S."/>
            <person name="Kuo A."/>
            <person name="Mondo S."/>
            <person name="Pangilinan J."/>
            <person name="Riley R."/>
            <person name="LaButti K."/>
            <person name="Andreopoulos B."/>
            <person name="Lipzen A."/>
            <person name="Chen C."/>
            <person name="Yan M."/>
            <person name="Daum C."/>
            <person name="Ng V."/>
            <person name="Clum A."/>
            <person name="Steindorff A."/>
            <person name="Ohm R.A."/>
            <person name="Martin F."/>
            <person name="Silar P."/>
            <person name="Natvig D.O."/>
            <person name="Lalanne C."/>
            <person name="Gautier V."/>
            <person name="Ament-Velasquez S.L."/>
            <person name="Kruys A."/>
            <person name="Hutchinson M.I."/>
            <person name="Powell A.J."/>
            <person name="Barry K."/>
            <person name="Miller A.N."/>
            <person name="Grigoriev I.V."/>
            <person name="Debuchy R."/>
            <person name="Gladieux P."/>
            <person name="Hiltunen Thoren M."/>
            <person name="Johannesson H."/>
        </authorList>
    </citation>
    <scope>NUCLEOTIDE SEQUENCE</scope>
    <source>
        <strain evidence="2">CBS 141.50</strain>
    </source>
</reference>
<feature type="region of interest" description="Disordered" evidence="1">
    <location>
        <begin position="675"/>
        <end position="711"/>
    </location>
</feature>
<feature type="compositionally biased region" description="Acidic residues" evidence="1">
    <location>
        <begin position="549"/>
        <end position="558"/>
    </location>
</feature>
<dbReference type="EMBL" id="MU853582">
    <property type="protein sequence ID" value="KAK4143842.1"/>
    <property type="molecule type" value="Genomic_DNA"/>
</dbReference>
<feature type="region of interest" description="Disordered" evidence="1">
    <location>
        <begin position="38"/>
        <end position="61"/>
    </location>
</feature>
<feature type="region of interest" description="Disordered" evidence="1">
    <location>
        <begin position="622"/>
        <end position="659"/>
    </location>
</feature>
<comment type="caution">
    <text evidence="2">The sequence shown here is derived from an EMBL/GenBank/DDBJ whole genome shotgun (WGS) entry which is preliminary data.</text>
</comment>
<feature type="region of interest" description="Disordered" evidence="1">
    <location>
        <begin position="401"/>
        <end position="425"/>
    </location>
</feature>
<feature type="compositionally biased region" description="Low complexity" evidence="1">
    <location>
        <begin position="401"/>
        <end position="418"/>
    </location>
</feature>
<feature type="compositionally biased region" description="Basic and acidic residues" evidence="1">
    <location>
        <begin position="675"/>
        <end position="684"/>
    </location>
</feature>
<evidence type="ECO:0000313" key="2">
    <source>
        <dbReference type="EMBL" id="KAK4143842.1"/>
    </source>
</evidence>
<feature type="compositionally biased region" description="Polar residues" evidence="1">
    <location>
        <begin position="112"/>
        <end position="123"/>
    </location>
</feature>
<dbReference type="PANTHER" id="PTHR37540">
    <property type="entry name" value="TRANSCRIPTION FACTOR (ACR-2), PUTATIVE-RELATED-RELATED"/>
    <property type="match status" value="1"/>
</dbReference>
<dbReference type="PANTHER" id="PTHR37540:SF5">
    <property type="entry name" value="TRANSCRIPTION FACTOR DOMAIN-CONTAINING PROTEIN"/>
    <property type="match status" value="1"/>
</dbReference>
<feature type="region of interest" description="Disordered" evidence="1">
    <location>
        <begin position="549"/>
        <end position="574"/>
    </location>
</feature>